<evidence type="ECO:0000256" key="5">
    <source>
        <dbReference type="ARBA" id="ARBA00022840"/>
    </source>
</evidence>
<evidence type="ECO:0000313" key="7">
    <source>
        <dbReference type="EMBL" id="QKZ97796.1"/>
    </source>
</evidence>
<proteinExistence type="inferred from homology"/>
<keyword evidence="7" id="KW-0328">Glycosyltransferase</keyword>
<dbReference type="InterPro" id="IPR002736">
    <property type="entry name" value="CitG"/>
</dbReference>
<dbReference type="NCBIfam" id="TIGR03125">
    <property type="entry name" value="citrate_citG"/>
    <property type="match status" value="1"/>
</dbReference>
<sequence length="267" mass="28764">MTGLLATKPRPADVPALAEAALWQELELTPKPGLVDRLNNGSHRDMDHALFVRSIAAIAPWFMRFAELGNAHADKPAGEQLRILRPMGMACEQAMYAATGGINTHKGGIFALGLLCFAAGRVKEACADSLCLEVSNVCRGLVSRELAGRSGQATAGERQYQRYGLTGARGEAESGFATVRNALARWNGRSLHGLLLRLMAINQDSNLVSRGGIEGLRYVQGYARELLANGWDREALRRMDNALIERNLSPGGSADLLSVGWVLAAIK</sequence>
<reference evidence="7 8" key="1">
    <citation type="submission" date="2020-06" db="EMBL/GenBank/DDBJ databases">
        <title>Long-read sequencing of DSM26481-BlokeschLab.</title>
        <authorList>
            <person name="Blokesch M."/>
        </authorList>
    </citation>
    <scope>NUCLEOTIDE SEQUENCE [LARGE SCALE GENOMIC DNA]</scope>
    <source>
        <strain evidence="7 8">DSM 26481</strain>
    </source>
</reference>
<evidence type="ECO:0000313" key="8">
    <source>
        <dbReference type="Proteomes" id="UP000509421"/>
    </source>
</evidence>
<dbReference type="PANTHER" id="PTHR30201">
    <property type="entry name" value="TRIPHOSPHORIBOSYL-DEPHOSPHO-COA SYNTHASE"/>
    <property type="match status" value="1"/>
</dbReference>
<accession>A0A7H8UD41</accession>
<protein>
    <recommendedName>
        <fullName evidence="6">Probable 2-(5''-triphosphoribosyl)-3'-dephosphocoenzyme-A synthase</fullName>
        <shortName evidence="6">2-(5''-triphosphoribosyl)-3'-dephospho-CoA synthase</shortName>
        <ecNumber evidence="6">2.4.2.52</ecNumber>
    </recommendedName>
</protein>
<name>A0A7H8UD41_ENTCL</name>
<comment type="similarity">
    <text evidence="2 6">Belongs to the CitG/MdcB family.</text>
</comment>
<evidence type="ECO:0000256" key="3">
    <source>
        <dbReference type="ARBA" id="ARBA00022679"/>
    </source>
</evidence>
<dbReference type="GO" id="GO:0046917">
    <property type="term" value="F:triphosphoribosyl-dephospho-CoA synthase activity"/>
    <property type="evidence" value="ECO:0007669"/>
    <property type="project" value="UniProtKB-UniRule"/>
</dbReference>
<dbReference type="HAMAP" id="MF_00397">
    <property type="entry name" value="CitG"/>
    <property type="match status" value="1"/>
</dbReference>
<dbReference type="Gene3D" id="1.10.4200.10">
    <property type="entry name" value="Triphosphoribosyl-dephospho-CoA protein"/>
    <property type="match status" value="2"/>
</dbReference>
<dbReference type="Pfam" id="PF01874">
    <property type="entry name" value="CitG"/>
    <property type="match status" value="1"/>
</dbReference>
<dbReference type="GO" id="GO:0016757">
    <property type="term" value="F:glycosyltransferase activity"/>
    <property type="evidence" value="ECO:0007669"/>
    <property type="project" value="UniProtKB-KW"/>
</dbReference>
<organism evidence="7 8">
    <name type="scientific">Enterobacter cloacae</name>
    <dbReference type="NCBI Taxonomy" id="550"/>
    <lineage>
        <taxon>Bacteria</taxon>
        <taxon>Pseudomonadati</taxon>
        <taxon>Pseudomonadota</taxon>
        <taxon>Gammaproteobacteria</taxon>
        <taxon>Enterobacterales</taxon>
        <taxon>Enterobacteriaceae</taxon>
        <taxon>Enterobacter</taxon>
        <taxon>Enterobacter cloacae complex</taxon>
    </lineage>
</organism>
<keyword evidence="5 6" id="KW-0067">ATP-binding</keyword>
<dbReference type="GO" id="GO:0005524">
    <property type="term" value="F:ATP binding"/>
    <property type="evidence" value="ECO:0007669"/>
    <property type="project" value="UniProtKB-KW"/>
</dbReference>
<dbReference type="EMBL" id="CP056117">
    <property type="protein sequence ID" value="QKZ97796.1"/>
    <property type="molecule type" value="Genomic_DNA"/>
</dbReference>
<evidence type="ECO:0000256" key="6">
    <source>
        <dbReference type="HAMAP-Rule" id="MF_00397"/>
    </source>
</evidence>
<dbReference type="GO" id="GO:0051191">
    <property type="term" value="P:prosthetic group biosynthetic process"/>
    <property type="evidence" value="ECO:0007669"/>
    <property type="project" value="TreeGrafter"/>
</dbReference>
<keyword evidence="3 6" id="KW-0808">Transferase</keyword>
<evidence type="ECO:0000256" key="4">
    <source>
        <dbReference type="ARBA" id="ARBA00022741"/>
    </source>
</evidence>
<evidence type="ECO:0000256" key="1">
    <source>
        <dbReference type="ARBA" id="ARBA00001210"/>
    </source>
</evidence>
<dbReference type="InterPro" id="IPR017551">
    <property type="entry name" value="TriPribosyl-deP-CoA_syn_CitG"/>
</dbReference>
<dbReference type="RefSeq" id="WP_176609509.1">
    <property type="nucleotide sequence ID" value="NZ_CP056117.1"/>
</dbReference>
<comment type="catalytic activity">
    <reaction evidence="1 6">
        <text>3'-dephospho-CoA + ATP = 2'-(5''-triphospho-alpha-D-ribosyl)-3'-dephospho-CoA + adenine</text>
        <dbReference type="Rhea" id="RHEA:15117"/>
        <dbReference type="ChEBI" id="CHEBI:16708"/>
        <dbReference type="ChEBI" id="CHEBI:30616"/>
        <dbReference type="ChEBI" id="CHEBI:57328"/>
        <dbReference type="ChEBI" id="CHEBI:61378"/>
        <dbReference type="EC" id="2.4.2.52"/>
    </reaction>
</comment>
<dbReference type="AlphaFoldDB" id="A0A7H8UD41"/>
<evidence type="ECO:0000256" key="2">
    <source>
        <dbReference type="ARBA" id="ARBA00006812"/>
    </source>
</evidence>
<dbReference type="EC" id="2.4.2.52" evidence="6"/>
<dbReference type="PANTHER" id="PTHR30201:SF2">
    <property type="entry name" value="2-(5''-TRIPHOSPHORIBOSYL)-3'-DEPHOSPHOCOENZYME-A SYNTHASE"/>
    <property type="match status" value="1"/>
</dbReference>
<dbReference type="Proteomes" id="UP000509421">
    <property type="component" value="Chromosome"/>
</dbReference>
<keyword evidence="4 6" id="KW-0547">Nucleotide-binding</keyword>
<gene>
    <name evidence="6 7" type="primary">citG</name>
    <name evidence="7" type="ORF">HWQ14_08895</name>
</gene>